<organism evidence="2">
    <name type="scientific">Anopheles darlingi</name>
    <name type="common">Mosquito</name>
    <dbReference type="NCBI Taxonomy" id="43151"/>
    <lineage>
        <taxon>Eukaryota</taxon>
        <taxon>Metazoa</taxon>
        <taxon>Ecdysozoa</taxon>
        <taxon>Arthropoda</taxon>
        <taxon>Hexapoda</taxon>
        <taxon>Insecta</taxon>
        <taxon>Pterygota</taxon>
        <taxon>Neoptera</taxon>
        <taxon>Endopterygota</taxon>
        <taxon>Diptera</taxon>
        <taxon>Nematocera</taxon>
        <taxon>Culicoidea</taxon>
        <taxon>Culicidae</taxon>
        <taxon>Anophelinae</taxon>
        <taxon>Anopheles</taxon>
    </lineage>
</organism>
<name>A0A2M4D5M4_ANODA</name>
<evidence type="ECO:0000313" key="2">
    <source>
        <dbReference type="EMBL" id="MBW72398.1"/>
    </source>
</evidence>
<reference evidence="2" key="1">
    <citation type="submission" date="2018-01" db="EMBL/GenBank/DDBJ databases">
        <title>An insight into the sialome of Amazonian anophelines.</title>
        <authorList>
            <person name="Ribeiro J.M."/>
            <person name="Scarpassa V."/>
            <person name="Calvo E."/>
        </authorList>
    </citation>
    <scope>NUCLEOTIDE SEQUENCE</scope>
</reference>
<dbReference type="AlphaFoldDB" id="A0A2M4D5M4"/>
<dbReference type="EMBL" id="GGFL01008220">
    <property type="protein sequence ID" value="MBW72398.1"/>
    <property type="molecule type" value="Transcribed_RNA"/>
</dbReference>
<sequence length="80" mass="9254">MDAYCMSYLLFTSIVLCTFAQLNTTALRSMSGSSDREIQICVNESHRVVLLLLLFATKQMMMRKWKIMRAKKTDGVDREL</sequence>
<accession>A0A2M4D5M4</accession>
<feature type="chain" id="PRO_5014636861" evidence="1">
    <location>
        <begin position="21"/>
        <end position="80"/>
    </location>
</feature>
<evidence type="ECO:0000256" key="1">
    <source>
        <dbReference type="SAM" id="SignalP"/>
    </source>
</evidence>
<protein>
    <submittedName>
        <fullName evidence="2">Putative secreted protein</fullName>
    </submittedName>
</protein>
<proteinExistence type="predicted"/>
<feature type="signal peptide" evidence="1">
    <location>
        <begin position="1"/>
        <end position="20"/>
    </location>
</feature>
<keyword evidence="1" id="KW-0732">Signal</keyword>